<evidence type="ECO:0000313" key="2">
    <source>
        <dbReference type="Proteomes" id="UP001172386"/>
    </source>
</evidence>
<organism evidence="1 2">
    <name type="scientific">Neophaeococcomyces mojaviensis</name>
    <dbReference type="NCBI Taxonomy" id="3383035"/>
    <lineage>
        <taxon>Eukaryota</taxon>
        <taxon>Fungi</taxon>
        <taxon>Dikarya</taxon>
        <taxon>Ascomycota</taxon>
        <taxon>Pezizomycotina</taxon>
        <taxon>Eurotiomycetes</taxon>
        <taxon>Chaetothyriomycetidae</taxon>
        <taxon>Chaetothyriales</taxon>
        <taxon>Chaetothyriales incertae sedis</taxon>
        <taxon>Neophaeococcomyces</taxon>
    </lineage>
</organism>
<keyword evidence="2" id="KW-1185">Reference proteome</keyword>
<evidence type="ECO:0000313" key="1">
    <source>
        <dbReference type="EMBL" id="KAJ9663074.1"/>
    </source>
</evidence>
<sequence length="934" mass="105422">MDERSSRHAGNSYHSIVVKGRAQVLAGNVNNYYESAALTQEQRCHQVFKTSTYEDYKDRNQARVNGTCQWVLDHSQFRRWRRSEHDDLLWISADPGCGKSVLAKSLVDRDLDDDGRSVICHFFFKDNEEQRQSGHRALFTYRPELIRYALPTWEKNAERIRQETQEMWRILKLAAADPAAPPVICVLDALDECRDSDRQKLIFFLCDLFQHAVRGRSATQLKFLVTSRPYDSVQRWFEQTTSQWPHIRLRGEDENEQIHQEINLVIDHRVKDLGAEFALSRDSQERLRRHLVQMQNRTYLWLYLVMDEVRETYQNSLCPDFVMIDSLPQSVEEAYERLLQRIHHKQQSNARQVLLTIVGARRPLKVEEMAWALTSAHAHQLKSTSLVAPNVQHLERQIRHWCGLFVFIQHSTLFLIHQTAKEFLLSNSLDICSNPSPSMWRGSLTMSQVELEMLRLCTTYLCLAFRATQGHKFDHISVSAMNEEAQEQVLHVPDCSAGFFEYCAEYWPAHLQDEVFATDSSLLNSVLALYDDRGDLFFFWFNHFRKVSVSRFQELWMPSQHIMAFNGHHTVLKHLHGRHNFDLNARDSTNRIALHWAVERGHLEVSRWLIERGTDVNAGGGDCGSVLHVASRHGHEEIVQILIEHGADMNAQGGRGYNALQEALRCGHGEVVRILLEHGADVNAEGRGHGNALCAAAAEGHEEIVQILIEHGADVNARGGDVNARGEDFNARRVDVDAQGEDGSAIQAASRHGHEKIVQILIEHGADVNAQGGRFGNALQTASVNGHEKIVQILLDKGADINAQGRRYGNALQAASWGGHEKIVQTLLDRGADVNAYGGRFGNALQAASARSHEKIVQILLDRGADVNTYGGYFGNALQAASRHDHEEIVQILIEHGADVNAQGGPYGSALQAASVNGHEKIVQILIKEGAKDA</sequence>
<protein>
    <submittedName>
        <fullName evidence="1">Uncharacterized protein</fullName>
    </submittedName>
</protein>
<comment type="caution">
    <text evidence="1">The sequence shown here is derived from an EMBL/GenBank/DDBJ whole genome shotgun (WGS) entry which is preliminary data.</text>
</comment>
<name>A0ACC3AI88_9EURO</name>
<reference evidence="1" key="1">
    <citation type="submission" date="2022-10" db="EMBL/GenBank/DDBJ databases">
        <title>Culturing micro-colonial fungi from biological soil crusts in the Mojave desert and describing Neophaeococcomyces mojavensis, and introducing the new genera and species Taxawa tesnikishii.</title>
        <authorList>
            <person name="Kurbessoian T."/>
            <person name="Stajich J.E."/>
        </authorList>
    </citation>
    <scope>NUCLEOTIDE SEQUENCE</scope>
    <source>
        <strain evidence="1">JES_112</strain>
    </source>
</reference>
<dbReference type="Proteomes" id="UP001172386">
    <property type="component" value="Unassembled WGS sequence"/>
</dbReference>
<proteinExistence type="predicted"/>
<gene>
    <name evidence="1" type="ORF">H2198_001066</name>
</gene>
<accession>A0ACC3AI88</accession>
<dbReference type="EMBL" id="JAPDRQ010000011">
    <property type="protein sequence ID" value="KAJ9663074.1"/>
    <property type="molecule type" value="Genomic_DNA"/>
</dbReference>